<evidence type="ECO:0000256" key="1">
    <source>
        <dbReference type="SAM" id="MobiDB-lite"/>
    </source>
</evidence>
<sequence>MNQLANCPQCNQLFLKTTIQTVCNKCFEEEERSFDIVYKFLRKQSNRQSTIAEIVDATDVDEELILKFIRLKRLQISQFPNINYPCERCGQPIRKNKLCSQCEQDIHSQISQMNQEEERKKEIESRKKDTYYAIHPKND</sequence>
<dbReference type="eggNOG" id="ENOG5032TKA">
    <property type="taxonomic scope" value="Bacteria"/>
</dbReference>
<evidence type="ECO:0000313" key="2">
    <source>
        <dbReference type="EMBL" id="KEP27706.1"/>
    </source>
</evidence>
<feature type="region of interest" description="Disordered" evidence="1">
    <location>
        <begin position="110"/>
        <end position="139"/>
    </location>
</feature>
<gene>
    <name evidence="2" type="ORF">BA70_11305</name>
</gene>
<dbReference type="Proteomes" id="UP000028091">
    <property type="component" value="Unassembled WGS sequence"/>
</dbReference>
<dbReference type="NCBIfam" id="TIGR03826">
    <property type="entry name" value="YvyF"/>
    <property type="match status" value="1"/>
</dbReference>
<reference evidence="2 3" key="1">
    <citation type="submission" date="2012-09" db="EMBL/GenBank/DDBJ databases">
        <title>Genome Sequence of Bacillus sp. DW5-4.</title>
        <authorList>
            <person name="Lai Q."/>
            <person name="Liu Y."/>
            <person name="Shao Z."/>
        </authorList>
    </citation>
    <scope>NUCLEOTIDE SEQUENCE [LARGE SCALE GENOMIC DNA]</scope>
    <source>
        <strain evidence="2 3">DW5-4</strain>
    </source>
</reference>
<comment type="caution">
    <text evidence="2">The sequence shown here is derived from an EMBL/GenBank/DDBJ whole genome shotgun (WGS) entry which is preliminary data.</text>
</comment>
<organism evidence="2 3">
    <name type="scientific">Bacillus zhangzhouensis</name>
    <dbReference type="NCBI Taxonomy" id="1178540"/>
    <lineage>
        <taxon>Bacteria</taxon>
        <taxon>Bacillati</taxon>
        <taxon>Bacillota</taxon>
        <taxon>Bacilli</taxon>
        <taxon>Bacillales</taxon>
        <taxon>Bacillaceae</taxon>
        <taxon>Bacillus</taxon>
    </lineage>
</organism>
<accession>A0A081LEN0</accession>
<dbReference type="RefSeq" id="WP_034318589.1">
    <property type="nucleotide sequence ID" value="NZ_JBCMYH010000018.1"/>
</dbReference>
<dbReference type="EMBL" id="JOTP01000003">
    <property type="protein sequence ID" value="KEP27706.1"/>
    <property type="molecule type" value="Genomic_DNA"/>
</dbReference>
<feature type="compositionally biased region" description="Basic and acidic residues" evidence="1">
    <location>
        <begin position="116"/>
        <end position="139"/>
    </location>
</feature>
<dbReference type="InterPro" id="IPR022258">
    <property type="entry name" value="Flagellar_operon_YvyF"/>
</dbReference>
<protein>
    <submittedName>
        <fullName evidence="2">Membrane protein</fullName>
    </submittedName>
</protein>
<dbReference type="OrthoDB" id="1739831at2"/>
<dbReference type="AlphaFoldDB" id="A0A081LEN0"/>
<evidence type="ECO:0000313" key="3">
    <source>
        <dbReference type="Proteomes" id="UP000028091"/>
    </source>
</evidence>
<proteinExistence type="predicted"/>
<keyword evidence="3" id="KW-1185">Reference proteome</keyword>
<name>A0A081LEN0_9BACI</name>